<evidence type="ECO:0000313" key="3">
    <source>
        <dbReference type="EMBL" id="EZG79305.1"/>
    </source>
</evidence>
<gene>
    <name evidence="3" type="ORF">GNI_027150</name>
</gene>
<evidence type="ECO:0000313" key="4">
    <source>
        <dbReference type="Proteomes" id="UP000019763"/>
    </source>
</evidence>
<proteinExistence type="predicted"/>
<feature type="compositionally biased region" description="Basic and acidic residues" evidence="1">
    <location>
        <begin position="217"/>
        <end position="226"/>
    </location>
</feature>
<keyword evidence="2" id="KW-0732">Signal</keyword>
<feature type="compositionally biased region" description="Low complexity" evidence="1">
    <location>
        <begin position="185"/>
        <end position="216"/>
    </location>
</feature>
<name>A0A023BBG3_GRENI</name>
<feature type="region of interest" description="Disordered" evidence="1">
    <location>
        <begin position="185"/>
        <end position="235"/>
    </location>
</feature>
<evidence type="ECO:0000256" key="2">
    <source>
        <dbReference type="SAM" id="SignalP"/>
    </source>
</evidence>
<organism evidence="3 4">
    <name type="scientific">Gregarina niphandrodes</name>
    <name type="common">Septate eugregarine</name>
    <dbReference type="NCBI Taxonomy" id="110365"/>
    <lineage>
        <taxon>Eukaryota</taxon>
        <taxon>Sar</taxon>
        <taxon>Alveolata</taxon>
        <taxon>Apicomplexa</taxon>
        <taxon>Conoidasida</taxon>
        <taxon>Gregarinasina</taxon>
        <taxon>Eugregarinorida</taxon>
        <taxon>Gregarinidae</taxon>
        <taxon>Gregarina</taxon>
    </lineage>
</organism>
<dbReference type="AlphaFoldDB" id="A0A023BBG3"/>
<evidence type="ECO:0008006" key="5">
    <source>
        <dbReference type="Google" id="ProtNLM"/>
    </source>
</evidence>
<feature type="signal peptide" evidence="2">
    <location>
        <begin position="1"/>
        <end position="21"/>
    </location>
</feature>
<reference evidence="3" key="1">
    <citation type="submission" date="2013-12" db="EMBL/GenBank/DDBJ databases">
        <authorList>
            <person name="Omoto C.K."/>
            <person name="Sibley D."/>
            <person name="Venepally P."/>
            <person name="Hadjithomas M."/>
            <person name="Karamycheva S."/>
            <person name="Brunk B."/>
            <person name="Roos D."/>
            <person name="Caler E."/>
            <person name="Lorenzi H."/>
        </authorList>
    </citation>
    <scope>NUCLEOTIDE SEQUENCE</scope>
</reference>
<keyword evidence="4" id="KW-1185">Reference proteome</keyword>
<comment type="caution">
    <text evidence="3">The sequence shown here is derived from an EMBL/GenBank/DDBJ whole genome shotgun (WGS) entry which is preliminary data.</text>
</comment>
<protein>
    <recommendedName>
        <fullName evidence="5">Transmembrane protein</fullName>
    </recommendedName>
</protein>
<evidence type="ECO:0000256" key="1">
    <source>
        <dbReference type="SAM" id="MobiDB-lite"/>
    </source>
</evidence>
<dbReference type="EMBL" id="AFNH02000202">
    <property type="protein sequence ID" value="EZG79305.1"/>
    <property type="molecule type" value="Genomic_DNA"/>
</dbReference>
<accession>A0A023BBG3</accession>
<feature type="chain" id="PRO_5001512105" description="Transmembrane protein" evidence="2">
    <location>
        <begin position="22"/>
        <end position="255"/>
    </location>
</feature>
<sequence length="255" mass="25333">MKGFALFAIAAFADITPTSVTLKLADDACGADIDECKFEKAFDALEDADTAAKACAAKGCDVLATSDVTLADEDLCKKDLVVATAGALPEDSYLTKLQLPAPTGDDCDGSKATVGRAAEVDDTCTSADATDAADVKPAVSDDGLELAAGGESILGSDQGHLIVTLPEGCTAGDGDVVASWAAQYKSSGGDDTSSTDADGSTTTTAAGDKTTTTAASDKTDKTDKTDSTGTEATDSVSVTTAATFAALVVGAAALN</sequence>
<dbReference type="Proteomes" id="UP000019763">
    <property type="component" value="Unassembled WGS sequence"/>
</dbReference>
<dbReference type="GeneID" id="22911194"/>
<dbReference type="VEuPathDB" id="CryptoDB:GNI_027150"/>
<dbReference type="RefSeq" id="XP_011129074.1">
    <property type="nucleotide sequence ID" value="XM_011130772.1"/>
</dbReference>